<evidence type="ECO:0000259" key="1">
    <source>
        <dbReference type="Pfam" id="PF05651"/>
    </source>
</evidence>
<dbReference type="InterPro" id="IPR051448">
    <property type="entry name" value="CdaR-like_regulators"/>
</dbReference>
<evidence type="ECO:0000259" key="2">
    <source>
        <dbReference type="Pfam" id="PF13556"/>
    </source>
</evidence>
<dbReference type="InterPro" id="IPR025736">
    <property type="entry name" value="PucR_C-HTH_dom"/>
</dbReference>
<comment type="caution">
    <text evidence="3">The sequence shown here is derived from an EMBL/GenBank/DDBJ whole genome shotgun (WGS) entry which is preliminary data.</text>
</comment>
<dbReference type="RefSeq" id="WP_052219717.1">
    <property type="nucleotide sequence ID" value="NZ_LHUR01000005.1"/>
</dbReference>
<feature type="domain" description="PucR C-terminal helix-turn-helix" evidence="2">
    <location>
        <begin position="288"/>
        <end position="345"/>
    </location>
</feature>
<evidence type="ECO:0000313" key="3">
    <source>
        <dbReference type="EMBL" id="KOA21437.1"/>
    </source>
</evidence>
<name>A0A0L6ZEQ7_9CLOT</name>
<dbReference type="EMBL" id="LHUR01000005">
    <property type="protein sequence ID" value="KOA21437.1"/>
    <property type="molecule type" value="Genomic_DNA"/>
</dbReference>
<protein>
    <submittedName>
        <fullName evidence="3">Carbohydrate diacid regulator</fullName>
    </submittedName>
</protein>
<dbReference type="InterPro" id="IPR042070">
    <property type="entry name" value="PucR_C-HTH_sf"/>
</dbReference>
<dbReference type="Gene3D" id="1.10.10.2840">
    <property type="entry name" value="PucR C-terminal helix-turn-helix domain"/>
    <property type="match status" value="1"/>
</dbReference>
<sequence length="350" mass="39648">MIILTNQLAQNIVDKMMNVIPYNVNIMNNEGIIIGSGDKNRIGQLHQGAVKAIIEDRLIAIHEISGGAKPGVNMPIYLNNNIMGVIGISGDPMIVEAFASIVKVTAELLINQEYAFNEKRVRERMKEEFLYQWTYNENSDANFIRMAEVLHIDLNLKRTAVIINSNGKDIKDKLNKFLHVDEYILRINLNKVLIIMKSNINLQKRILNIYDTLENVSKIGVGSDEDILSKSVQQALRAIEIVEKLGIDRAICNYGDLAFIDSITNTLDKEKFYSLINKLKDEGKGLDLIDTLIAYIIHNGETTTVANELHIHRNSLNYRLNKIKNITGKNPRNLVDLLEIFSACILYKLN</sequence>
<feature type="domain" description="Putative sugar diacid recognition" evidence="1">
    <location>
        <begin position="4"/>
        <end position="133"/>
    </location>
</feature>
<dbReference type="Proteomes" id="UP000037043">
    <property type="component" value="Unassembled WGS sequence"/>
</dbReference>
<dbReference type="STRING" id="36844.SAMN04488501_105116"/>
<dbReference type="Pfam" id="PF05651">
    <property type="entry name" value="Diacid_rec"/>
    <property type="match status" value="1"/>
</dbReference>
<gene>
    <name evidence="3" type="primary">cdaR</name>
    <name evidence="3" type="ORF">CLHOM_01080</name>
</gene>
<reference evidence="4" key="1">
    <citation type="submission" date="2015-08" db="EMBL/GenBank/DDBJ databases">
        <title>Genome sequence of the strict anaerobe Clostridium homopropionicum LuHBu1 (DSM 5847T).</title>
        <authorList>
            <person name="Poehlein A."/>
            <person name="Beck M."/>
            <person name="Schiel-Bengelsdorf B."/>
            <person name="Bengelsdorf F.R."/>
            <person name="Daniel R."/>
            <person name="Duerre P."/>
        </authorList>
    </citation>
    <scope>NUCLEOTIDE SEQUENCE [LARGE SCALE GENOMIC DNA]</scope>
    <source>
        <strain evidence="4">DSM 5847</strain>
    </source>
</reference>
<proteinExistence type="predicted"/>
<evidence type="ECO:0000313" key="4">
    <source>
        <dbReference type="Proteomes" id="UP000037043"/>
    </source>
</evidence>
<keyword evidence="4" id="KW-1185">Reference proteome</keyword>
<dbReference type="PANTHER" id="PTHR33744">
    <property type="entry name" value="CARBOHYDRATE DIACID REGULATOR"/>
    <property type="match status" value="1"/>
</dbReference>
<dbReference type="PANTHER" id="PTHR33744:SF16">
    <property type="entry name" value="CARBOHYDRATE DIACID REGULATOR"/>
    <property type="match status" value="1"/>
</dbReference>
<accession>A0A0L6ZEQ7</accession>
<dbReference type="PATRIC" id="fig|1121318.3.peg.107"/>
<organism evidence="3 4">
    <name type="scientific">Clostridium homopropionicum DSM 5847</name>
    <dbReference type="NCBI Taxonomy" id="1121318"/>
    <lineage>
        <taxon>Bacteria</taxon>
        <taxon>Bacillati</taxon>
        <taxon>Bacillota</taxon>
        <taxon>Clostridia</taxon>
        <taxon>Eubacteriales</taxon>
        <taxon>Clostridiaceae</taxon>
        <taxon>Clostridium</taxon>
    </lineage>
</organism>
<dbReference type="InterPro" id="IPR008599">
    <property type="entry name" value="Diacid_rec"/>
</dbReference>
<dbReference type="Pfam" id="PF13556">
    <property type="entry name" value="HTH_30"/>
    <property type="match status" value="1"/>
</dbReference>
<dbReference type="AlphaFoldDB" id="A0A0L6ZEQ7"/>